<dbReference type="InterPro" id="IPR050765">
    <property type="entry name" value="Riboflavin_Biosynth_HTPR"/>
</dbReference>
<comment type="caution">
    <text evidence="2">The sequence shown here is derived from an EMBL/GenBank/DDBJ whole genome shotgun (WGS) entry which is preliminary data.</text>
</comment>
<dbReference type="PANTHER" id="PTHR38011">
    <property type="entry name" value="DIHYDROFOLATE REDUCTASE FAMILY PROTEIN (AFU_ORTHOLOGUE AFUA_8G06820)"/>
    <property type="match status" value="1"/>
</dbReference>
<dbReference type="InterPro" id="IPR024072">
    <property type="entry name" value="DHFR-like_dom_sf"/>
</dbReference>
<dbReference type="Proteomes" id="UP001595912">
    <property type="component" value="Unassembled WGS sequence"/>
</dbReference>
<dbReference type="Pfam" id="PF01872">
    <property type="entry name" value="RibD_C"/>
    <property type="match status" value="1"/>
</dbReference>
<dbReference type="Gene3D" id="3.40.430.10">
    <property type="entry name" value="Dihydrofolate Reductase, subunit A"/>
    <property type="match status" value="1"/>
</dbReference>
<sequence>MRKLIVTGIFSLDGYFDGEGGNVWALPMDGFFDAHNLERMLAADTLLFGPRTYLDFKGFWPPIAENPALAPATPHDPARADQQRQIAQLCGQTPKVVISDSLTEEETDIWAGTTTLVRRADGHAAVARLKEQDGRDILVFGSRLLWNDLLAAGLVDELHVMMAAIALGAGSPAFTAPVTSLRLFDVERQEGSENVVLRYHV</sequence>
<feature type="domain" description="Bacterial bifunctional deaminase-reductase C-terminal" evidence="1">
    <location>
        <begin position="2"/>
        <end position="196"/>
    </location>
</feature>
<evidence type="ECO:0000313" key="3">
    <source>
        <dbReference type="Proteomes" id="UP001595912"/>
    </source>
</evidence>
<name>A0ABV9VZM2_9ACTN</name>
<evidence type="ECO:0000313" key="2">
    <source>
        <dbReference type="EMBL" id="MFC5001826.1"/>
    </source>
</evidence>
<dbReference type="InterPro" id="IPR002734">
    <property type="entry name" value="RibDG_C"/>
</dbReference>
<dbReference type="RefSeq" id="WP_380119326.1">
    <property type="nucleotide sequence ID" value="NZ_JBHSIU010000039.1"/>
</dbReference>
<gene>
    <name evidence="2" type="ORF">ACFPIJ_28805</name>
</gene>
<reference evidence="3" key="1">
    <citation type="journal article" date="2019" name="Int. J. Syst. Evol. Microbiol.">
        <title>The Global Catalogue of Microorganisms (GCM) 10K type strain sequencing project: providing services to taxonomists for standard genome sequencing and annotation.</title>
        <authorList>
            <consortium name="The Broad Institute Genomics Platform"/>
            <consortium name="The Broad Institute Genome Sequencing Center for Infectious Disease"/>
            <person name="Wu L."/>
            <person name="Ma J."/>
        </authorList>
    </citation>
    <scope>NUCLEOTIDE SEQUENCE [LARGE SCALE GENOMIC DNA]</scope>
    <source>
        <strain evidence="3">CGMCC 4.7152</strain>
    </source>
</reference>
<accession>A0ABV9VZM2</accession>
<proteinExistence type="predicted"/>
<keyword evidence="3" id="KW-1185">Reference proteome</keyword>
<evidence type="ECO:0000259" key="1">
    <source>
        <dbReference type="Pfam" id="PF01872"/>
    </source>
</evidence>
<protein>
    <submittedName>
        <fullName evidence="2">Dihydrofolate reductase family protein</fullName>
    </submittedName>
</protein>
<organism evidence="2 3">
    <name type="scientific">Dactylosporangium cerinum</name>
    <dbReference type="NCBI Taxonomy" id="1434730"/>
    <lineage>
        <taxon>Bacteria</taxon>
        <taxon>Bacillati</taxon>
        <taxon>Actinomycetota</taxon>
        <taxon>Actinomycetes</taxon>
        <taxon>Micromonosporales</taxon>
        <taxon>Micromonosporaceae</taxon>
        <taxon>Dactylosporangium</taxon>
    </lineage>
</organism>
<dbReference type="SUPFAM" id="SSF53597">
    <property type="entry name" value="Dihydrofolate reductase-like"/>
    <property type="match status" value="1"/>
</dbReference>
<dbReference type="EMBL" id="JBHSIU010000039">
    <property type="protein sequence ID" value="MFC5001826.1"/>
    <property type="molecule type" value="Genomic_DNA"/>
</dbReference>
<dbReference type="PANTHER" id="PTHR38011:SF11">
    <property type="entry name" value="2,5-DIAMINO-6-RIBOSYLAMINO-4(3H)-PYRIMIDINONE 5'-PHOSPHATE REDUCTASE"/>
    <property type="match status" value="1"/>
</dbReference>